<dbReference type="EnsemblPlants" id="AET5Gv21025900.4">
    <property type="protein sequence ID" value="AET5Gv21025900.4"/>
    <property type="gene ID" value="AET5Gv21025900"/>
</dbReference>
<dbReference type="InterPro" id="IPR044807">
    <property type="entry name" value="DRIP1-like"/>
</dbReference>
<keyword evidence="1" id="KW-0479">Metal-binding</keyword>
<reference evidence="7" key="5">
    <citation type="journal article" date="2021" name="G3 (Bethesda)">
        <title>Aegilops tauschii genome assembly Aet v5.0 features greater sequence contiguity and improved annotation.</title>
        <authorList>
            <person name="Wang L."/>
            <person name="Zhu T."/>
            <person name="Rodriguez J.C."/>
            <person name="Deal K.R."/>
            <person name="Dubcovsky J."/>
            <person name="McGuire P.E."/>
            <person name="Lux T."/>
            <person name="Spannagl M."/>
            <person name="Mayer K.F.X."/>
            <person name="Baldrich P."/>
            <person name="Meyers B.C."/>
            <person name="Huo N."/>
            <person name="Gu Y.Q."/>
            <person name="Zhou H."/>
            <person name="Devos K.M."/>
            <person name="Bennetzen J.L."/>
            <person name="Unver T."/>
            <person name="Budak H."/>
            <person name="Gulick P.J."/>
            <person name="Galiba G."/>
            <person name="Kalapos B."/>
            <person name="Nelson D.R."/>
            <person name="Li P."/>
            <person name="You F.M."/>
            <person name="Luo M.C."/>
            <person name="Dvorak J."/>
        </authorList>
    </citation>
    <scope>NUCLEOTIDE SEQUENCE [LARGE SCALE GENOMIC DNA]</scope>
    <source>
        <strain evidence="7">cv. AL8/78</strain>
    </source>
</reference>
<dbReference type="PANTHER" id="PTHR46293">
    <property type="entry name" value="E3 UBIQUITIN PROTEIN LIGASE DRIP1"/>
    <property type="match status" value="1"/>
</dbReference>
<dbReference type="GO" id="GO:0004842">
    <property type="term" value="F:ubiquitin-protein transferase activity"/>
    <property type="evidence" value="ECO:0007669"/>
    <property type="project" value="InterPro"/>
</dbReference>
<feature type="region of interest" description="Disordered" evidence="5">
    <location>
        <begin position="381"/>
        <end position="407"/>
    </location>
</feature>
<dbReference type="Gramene" id="AET5Gv21025900.4">
    <property type="protein sequence ID" value="AET5Gv21025900.4"/>
    <property type="gene ID" value="AET5Gv21025900"/>
</dbReference>
<dbReference type="InterPro" id="IPR013083">
    <property type="entry name" value="Znf_RING/FYVE/PHD"/>
</dbReference>
<keyword evidence="8" id="KW-1185">Reference proteome</keyword>
<evidence type="ECO:0000256" key="1">
    <source>
        <dbReference type="ARBA" id="ARBA00022723"/>
    </source>
</evidence>
<dbReference type="InterPro" id="IPR017907">
    <property type="entry name" value="Znf_RING_CS"/>
</dbReference>
<reference evidence="7" key="3">
    <citation type="journal article" date="2017" name="Nature">
        <title>Genome sequence of the progenitor of the wheat D genome Aegilops tauschii.</title>
        <authorList>
            <person name="Luo M.C."/>
            <person name="Gu Y.Q."/>
            <person name="Puiu D."/>
            <person name="Wang H."/>
            <person name="Twardziok S.O."/>
            <person name="Deal K.R."/>
            <person name="Huo N."/>
            <person name="Zhu T."/>
            <person name="Wang L."/>
            <person name="Wang Y."/>
            <person name="McGuire P.E."/>
            <person name="Liu S."/>
            <person name="Long H."/>
            <person name="Ramasamy R.K."/>
            <person name="Rodriguez J.C."/>
            <person name="Van S.L."/>
            <person name="Yuan L."/>
            <person name="Wang Z."/>
            <person name="Xia Z."/>
            <person name="Xiao L."/>
            <person name="Anderson O.D."/>
            <person name="Ouyang S."/>
            <person name="Liang Y."/>
            <person name="Zimin A.V."/>
            <person name="Pertea G."/>
            <person name="Qi P."/>
            <person name="Bennetzen J.L."/>
            <person name="Dai X."/>
            <person name="Dawson M.W."/>
            <person name="Muller H.G."/>
            <person name="Kugler K."/>
            <person name="Rivarola-Duarte L."/>
            <person name="Spannagl M."/>
            <person name="Mayer K.F.X."/>
            <person name="Lu F.H."/>
            <person name="Bevan M.W."/>
            <person name="Leroy P."/>
            <person name="Li P."/>
            <person name="You F.M."/>
            <person name="Sun Q."/>
            <person name="Liu Z."/>
            <person name="Lyons E."/>
            <person name="Wicker T."/>
            <person name="Salzberg S.L."/>
            <person name="Devos K.M."/>
            <person name="Dvorak J."/>
        </authorList>
    </citation>
    <scope>NUCLEOTIDE SEQUENCE [LARGE SCALE GENOMIC DNA]</scope>
    <source>
        <strain evidence="7">cv. AL8/78</strain>
    </source>
</reference>
<dbReference type="PANTHER" id="PTHR46293:SF4">
    <property type="entry name" value="OS03G0798200 PROTEIN"/>
    <property type="match status" value="1"/>
</dbReference>
<keyword evidence="3" id="KW-0862">Zinc</keyword>
<feature type="domain" description="RING-type" evidence="6">
    <location>
        <begin position="15"/>
        <end position="56"/>
    </location>
</feature>
<evidence type="ECO:0000256" key="3">
    <source>
        <dbReference type="ARBA" id="ARBA00022833"/>
    </source>
</evidence>
<sequence>VVMVKRAALVACLTCPLCRRLLRDAATITECLHTFCRKCISKEFIDKEICYCPTCNIDLGCAPEEKLRFVSTYISQADVIVCFLINNLSLWFMSINFLFRVDHSLQYVRSKIFPSKRRKVVDQEAISPVESPVKRKERSLSSLTVHGPRVSIQKCLTKRRTKASCLRSLSLGSKDATKKVGGWKPLASHIRVGKSKKSLKSGSEEDNRTGIMSGDPEHGAPSNEAKASLLKRLLESKEYPTRKENLVKKTGSKKVFPLKGKKKIFKAKQPRKKRRLRALWFYLVAAFDQKGQPPLPQLPTNFLRIKDVELPASFIQKYLVQKLNLSSEAEVELMCAGKKVDPAITLHDITDCYLDKGPNGWVRSSVGSPATGFITTVFYSRPELPTPPTPPPPPESHHGLSRAPPHA</sequence>
<dbReference type="PROSITE" id="PS00518">
    <property type="entry name" value="ZF_RING_1"/>
    <property type="match status" value="1"/>
</dbReference>
<evidence type="ECO:0000313" key="7">
    <source>
        <dbReference type="EnsemblPlants" id="AET5Gv21025900.4"/>
    </source>
</evidence>
<organism evidence="7 8">
    <name type="scientific">Aegilops tauschii subsp. strangulata</name>
    <name type="common">Goatgrass</name>
    <dbReference type="NCBI Taxonomy" id="200361"/>
    <lineage>
        <taxon>Eukaryota</taxon>
        <taxon>Viridiplantae</taxon>
        <taxon>Streptophyta</taxon>
        <taxon>Embryophyta</taxon>
        <taxon>Tracheophyta</taxon>
        <taxon>Spermatophyta</taxon>
        <taxon>Magnoliopsida</taxon>
        <taxon>Liliopsida</taxon>
        <taxon>Poales</taxon>
        <taxon>Poaceae</taxon>
        <taxon>BOP clade</taxon>
        <taxon>Pooideae</taxon>
        <taxon>Triticodae</taxon>
        <taxon>Triticeae</taxon>
        <taxon>Triticinae</taxon>
        <taxon>Aegilops</taxon>
    </lineage>
</organism>
<dbReference type="PROSITE" id="PS50089">
    <property type="entry name" value="ZF_RING_2"/>
    <property type="match status" value="1"/>
</dbReference>
<dbReference type="Pfam" id="PF13923">
    <property type="entry name" value="zf-C3HC4_2"/>
    <property type="match status" value="1"/>
</dbReference>
<keyword evidence="2 4" id="KW-0863">Zinc-finger</keyword>
<dbReference type="Gene3D" id="3.10.20.90">
    <property type="entry name" value="Phosphatidylinositol 3-kinase Catalytic Subunit, Chain A, domain 1"/>
    <property type="match status" value="1"/>
</dbReference>
<evidence type="ECO:0000256" key="5">
    <source>
        <dbReference type="SAM" id="MobiDB-lite"/>
    </source>
</evidence>
<dbReference type="Proteomes" id="UP000015105">
    <property type="component" value="Chromosome 5D"/>
</dbReference>
<dbReference type="InterPro" id="IPR001841">
    <property type="entry name" value="Znf_RING"/>
</dbReference>
<dbReference type="GO" id="GO:0008270">
    <property type="term" value="F:zinc ion binding"/>
    <property type="evidence" value="ECO:0007669"/>
    <property type="project" value="UniProtKB-KW"/>
</dbReference>
<evidence type="ECO:0000256" key="4">
    <source>
        <dbReference type="PROSITE-ProRule" id="PRU00175"/>
    </source>
</evidence>
<reference evidence="8" key="1">
    <citation type="journal article" date="2014" name="Science">
        <title>Ancient hybridizations among the ancestral genomes of bread wheat.</title>
        <authorList>
            <consortium name="International Wheat Genome Sequencing Consortium,"/>
            <person name="Marcussen T."/>
            <person name="Sandve S.R."/>
            <person name="Heier L."/>
            <person name="Spannagl M."/>
            <person name="Pfeifer M."/>
            <person name="Jakobsen K.S."/>
            <person name="Wulff B.B."/>
            <person name="Steuernagel B."/>
            <person name="Mayer K.F."/>
            <person name="Olsen O.A."/>
        </authorList>
    </citation>
    <scope>NUCLEOTIDE SEQUENCE [LARGE SCALE GENOMIC DNA]</scope>
    <source>
        <strain evidence="8">cv. AL8/78</strain>
    </source>
</reference>
<protein>
    <recommendedName>
        <fullName evidence="6">RING-type domain-containing protein</fullName>
    </recommendedName>
</protein>
<dbReference type="SMART" id="SM00184">
    <property type="entry name" value="RING"/>
    <property type="match status" value="1"/>
</dbReference>
<dbReference type="Gene3D" id="3.30.40.10">
    <property type="entry name" value="Zinc/RING finger domain, C3HC4 (zinc finger)"/>
    <property type="match status" value="1"/>
</dbReference>
<feature type="compositionally biased region" description="Pro residues" evidence="5">
    <location>
        <begin position="384"/>
        <end position="394"/>
    </location>
</feature>
<feature type="region of interest" description="Disordered" evidence="5">
    <location>
        <begin position="194"/>
        <end position="223"/>
    </location>
</feature>
<evidence type="ECO:0000256" key="2">
    <source>
        <dbReference type="ARBA" id="ARBA00022771"/>
    </source>
</evidence>
<name>A0A453M382_AEGTS</name>
<evidence type="ECO:0000259" key="6">
    <source>
        <dbReference type="PROSITE" id="PS50089"/>
    </source>
</evidence>
<reference evidence="7" key="4">
    <citation type="submission" date="2019-03" db="UniProtKB">
        <authorList>
            <consortium name="EnsemblPlants"/>
        </authorList>
    </citation>
    <scope>IDENTIFICATION</scope>
</reference>
<dbReference type="CDD" id="cd16525">
    <property type="entry name" value="RING-HC_PCGF"/>
    <property type="match status" value="1"/>
</dbReference>
<dbReference type="AlphaFoldDB" id="A0A453M382"/>
<accession>A0A453M382</accession>
<evidence type="ECO:0000313" key="8">
    <source>
        <dbReference type="Proteomes" id="UP000015105"/>
    </source>
</evidence>
<reference evidence="8" key="2">
    <citation type="journal article" date="2017" name="Nat. Plants">
        <title>The Aegilops tauschii genome reveals multiple impacts of transposons.</title>
        <authorList>
            <person name="Zhao G."/>
            <person name="Zou C."/>
            <person name="Li K."/>
            <person name="Wang K."/>
            <person name="Li T."/>
            <person name="Gao L."/>
            <person name="Zhang X."/>
            <person name="Wang H."/>
            <person name="Yang Z."/>
            <person name="Liu X."/>
            <person name="Jiang W."/>
            <person name="Mao L."/>
            <person name="Kong X."/>
            <person name="Jiao Y."/>
            <person name="Jia J."/>
        </authorList>
    </citation>
    <scope>NUCLEOTIDE SEQUENCE [LARGE SCALE GENOMIC DNA]</scope>
    <source>
        <strain evidence="8">cv. AL8/78</strain>
    </source>
</reference>
<dbReference type="SUPFAM" id="SSF57850">
    <property type="entry name" value="RING/U-box"/>
    <property type="match status" value="1"/>
</dbReference>
<proteinExistence type="predicted"/>